<evidence type="ECO:0000256" key="4">
    <source>
        <dbReference type="ARBA" id="ARBA00022741"/>
    </source>
</evidence>
<dbReference type="SMART" id="SM00220">
    <property type="entry name" value="S_TKc"/>
    <property type="match status" value="1"/>
</dbReference>
<dbReference type="InterPro" id="IPR017441">
    <property type="entry name" value="Protein_kinase_ATP_BS"/>
</dbReference>
<evidence type="ECO:0000256" key="8">
    <source>
        <dbReference type="SAM" id="Coils"/>
    </source>
</evidence>
<protein>
    <recommendedName>
        <fullName evidence="1">non-specific serine/threonine protein kinase</fullName>
        <ecNumber evidence="1">2.7.11.1</ecNumber>
    </recommendedName>
</protein>
<dbReference type="Pfam" id="PF00069">
    <property type="entry name" value="Pkinase"/>
    <property type="match status" value="1"/>
</dbReference>
<feature type="coiled-coil region" evidence="8">
    <location>
        <begin position="383"/>
        <end position="424"/>
    </location>
</feature>
<dbReference type="PROSITE" id="PS00107">
    <property type="entry name" value="PROTEIN_KINASE_ATP"/>
    <property type="match status" value="1"/>
</dbReference>
<dbReference type="Proteomes" id="UP000053127">
    <property type="component" value="Unassembled WGS sequence"/>
</dbReference>
<keyword evidence="3" id="KW-0808">Transferase</keyword>
<dbReference type="GO" id="GO:0005524">
    <property type="term" value="F:ATP binding"/>
    <property type="evidence" value="ECO:0007669"/>
    <property type="project" value="UniProtKB-UniRule"/>
</dbReference>
<dbReference type="RefSeq" id="WP_067123287.1">
    <property type="nucleotide sequence ID" value="NZ_JBFACD010000073.1"/>
</dbReference>
<comment type="caution">
    <text evidence="11">The sequence shown here is derived from an EMBL/GenBank/DDBJ whole genome shotgun (WGS) entry which is preliminary data.</text>
</comment>
<dbReference type="InterPro" id="IPR000719">
    <property type="entry name" value="Prot_kinase_dom"/>
</dbReference>
<dbReference type="OrthoDB" id="9762169at2"/>
<evidence type="ECO:0000256" key="3">
    <source>
        <dbReference type="ARBA" id="ARBA00022679"/>
    </source>
</evidence>
<feature type="compositionally biased region" description="Low complexity" evidence="9">
    <location>
        <begin position="288"/>
        <end position="299"/>
    </location>
</feature>
<keyword evidence="4 7" id="KW-0547">Nucleotide-binding</keyword>
<keyword evidence="2" id="KW-0723">Serine/threonine-protein kinase</keyword>
<dbReference type="PROSITE" id="PS50011">
    <property type="entry name" value="PROTEIN_KINASE_DOM"/>
    <property type="match status" value="1"/>
</dbReference>
<keyword evidence="5" id="KW-0418">Kinase</keyword>
<evidence type="ECO:0000256" key="5">
    <source>
        <dbReference type="ARBA" id="ARBA00022777"/>
    </source>
</evidence>
<dbReference type="Gene3D" id="1.10.510.10">
    <property type="entry name" value="Transferase(Phosphotransferase) domain 1"/>
    <property type="match status" value="1"/>
</dbReference>
<dbReference type="AlphaFoldDB" id="A0A101P5L7"/>
<dbReference type="PROSITE" id="PS00108">
    <property type="entry name" value="PROTEIN_KINASE_ST"/>
    <property type="match status" value="1"/>
</dbReference>
<keyword evidence="6 7" id="KW-0067">ATP-binding</keyword>
<dbReference type="PANTHER" id="PTHR43289:SF6">
    <property type="entry name" value="SERINE_THREONINE-PROTEIN KINASE NEKL-3"/>
    <property type="match status" value="1"/>
</dbReference>
<feature type="domain" description="Protein kinase" evidence="10">
    <location>
        <begin position="10"/>
        <end position="276"/>
    </location>
</feature>
<evidence type="ECO:0000256" key="7">
    <source>
        <dbReference type="PROSITE-ProRule" id="PRU10141"/>
    </source>
</evidence>
<organism evidence="11 12">
    <name type="scientific">Streptomyces yokosukanensis</name>
    <dbReference type="NCBI Taxonomy" id="67386"/>
    <lineage>
        <taxon>Bacteria</taxon>
        <taxon>Bacillati</taxon>
        <taxon>Actinomycetota</taxon>
        <taxon>Actinomycetes</taxon>
        <taxon>Kitasatosporales</taxon>
        <taxon>Streptomycetaceae</taxon>
        <taxon>Streptomyces</taxon>
    </lineage>
</organism>
<keyword evidence="8" id="KW-0175">Coiled coil</keyword>
<dbReference type="STRING" id="67386.AQI95_15665"/>
<keyword evidence="12" id="KW-1185">Reference proteome</keyword>
<evidence type="ECO:0000256" key="6">
    <source>
        <dbReference type="ARBA" id="ARBA00022840"/>
    </source>
</evidence>
<dbReference type="EC" id="2.7.11.1" evidence="1"/>
<accession>A0A101P5L7</accession>
<dbReference type="GO" id="GO:0004674">
    <property type="term" value="F:protein serine/threonine kinase activity"/>
    <property type="evidence" value="ECO:0007669"/>
    <property type="project" value="UniProtKB-KW"/>
</dbReference>
<evidence type="ECO:0000313" key="11">
    <source>
        <dbReference type="EMBL" id="KUN05375.1"/>
    </source>
</evidence>
<evidence type="ECO:0000259" key="10">
    <source>
        <dbReference type="PROSITE" id="PS50011"/>
    </source>
</evidence>
<dbReference type="CDD" id="cd14014">
    <property type="entry name" value="STKc_PknB_like"/>
    <property type="match status" value="1"/>
</dbReference>
<dbReference type="PANTHER" id="PTHR43289">
    <property type="entry name" value="MITOGEN-ACTIVATED PROTEIN KINASE KINASE KINASE 20-RELATED"/>
    <property type="match status" value="1"/>
</dbReference>
<dbReference type="InterPro" id="IPR011009">
    <property type="entry name" value="Kinase-like_dom_sf"/>
</dbReference>
<evidence type="ECO:0000256" key="2">
    <source>
        <dbReference type="ARBA" id="ARBA00022527"/>
    </source>
</evidence>
<feature type="binding site" evidence="7">
    <location>
        <position position="39"/>
    </location>
    <ligand>
        <name>ATP</name>
        <dbReference type="ChEBI" id="CHEBI:30616"/>
    </ligand>
</feature>
<evidence type="ECO:0000256" key="1">
    <source>
        <dbReference type="ARBA" id="ARBA00012513"/>
    </source>
</evidence>
<sequence length="509" mass="55840">MRGEILDGRYELVERLGRGGMGQVWAARDARMQRDVAVKLVTALPRIGEHETFLRFRREIRSAARLPGRYTVIAHDCGEAVLDGERVLYMVMERLTGRTLADAVAQERPSWQRAVAWTRQVAAALDAAHRQGIVHRDIKPENVMFDADGDLKVLDFGIAKFLGDTVLVSGLTGTGVAIGSLLYMSPEQARGERTVDHRTDLYSLGCLLYFMLTGKPPLVADNAYAQLALLIDGEIEPPHRLNPAIPSELSDFVVDLLARDPEDRPASARSVADRLARVAGPAGPPASAPSAHRTLASARAEADEARRSAEEAAAQVMTMTEEAAARIRAQTEQDVIAMRAAADQYAQRRRETADALFEETRAKAAQAAADFETGLAQRRERSERDLATRQQRAEKRLAEIEERAEQLSLEAEKLRTDAERRARQTVAAATRQAESVLAEAEEKADRILPNHALTGLRDTVAAIIADSRFTPVGGLVEKRATILRQLTELHTALSGFEEPPSGRESSPQG</sequence>
<feature type="region of interest" description="Disordered" evidence="9">
    <location>
        <begin position="276"/>
        <end position="304"/>
    </location>
</feature>
<gene>
    <name evidence="11" type="ORF">AQI95_15665</name>
</gene>
<dbReference type="FunFam" id="1.10.510.10:FF:000021">
    <property type="entry name" value="Serine/threonine protein kinase"/>
    <property type="match status" value="1"/>
</dbReference>
<name>A0A101P5L7_9ACTN</name>
<dbReference type="EMBL" id="LMWN01000020">
    <property type="protein sequence ID" value="KUN05375.1"/>
    <property type="molecule type" value="Genomic_DNA"/>
</dbReference>
<dbReference type="SUPFAM" id="SSF56112">
    <property type="entry name" value="Protein kinase-like (PK-like)"/>
    <property type="match status" value="1"/>
</dbReference>
<evidence type="ECO:0000313" key="12">
    <source>
        <dbReference type="Proteomes" id="UP000053127"/>
    </source>
</evidence>
<reference evidence="11 12" key="1">
    <citation type="submission" date="2015-10" db="EMBL/GenBank/DDBJ databases">
        <title>Draft genome sequence of Streptomyces yokosukanensis DSM 40224, type strain for the species Streptomyces yokosukanensis.</title>
        <authorList>
            <person name="Ruckert C."/>
            <person name="Winkler A."/>
            <person name="Kalinowski J."/>
            <person name="Kampfer P."/>
            <person name="Glaeser S."/>
        </authorList>
    </citation>
    <scope>NUCLEOTIDE SEQUENCE [LARGE SCALE GENOMIC DNA]</scope>
    <source>
        <strain evidence="11 12">DSM 40224</strain>
    </source>
</reference>
<evidence type="ECO:0000256" key="9">
    <source>
        <dbReference type="SAM" id="MobiDB-lite"/>
    </source>
</evidence>
<dbReference type="Gene3D" id="3.30.200.20">
    <property type="entry name" value="Phosphorylase Kinase, domain 1"/>
    <property type="match status" value="1"/>
</dbReference>
<dbReference type="InterPro" id="IPR008271">
    <property type="entry name" value="Ser/Thr_kinase_AS"/>
</dbReference>
<proteinExistence type="predicted"/>